<dbReference type="OrthoDB" id="16520at2759"/>
<dbReference type="GO" id="GO:0000329">
    <property type="term" value="C:fungal-type vacuole membrane"/>
    <property type="evidence" value="ECO:0007669"/>
    <property type="project" value="EnsemblFungi"/>
</dbReference>
<dbReference type="EMBL" id="KV454017">
    <property type="protein sequence ID" value="ODV93904.1"/>
    <property type="molecule type" value="Genomic_DNA"/>
</dbReference>
<reference evidence="18" key="1">
    <citation type="submission" date="2016-05" db="EMBL/GenBank/DDBJ databases">
        <title>Comparative genomics of biotechnologically important yeasts.</title>
        <authorList>
            <consortium name="DOE Joint Genome Institute"/>
            <person name="Riley R."/>
            <person name="Haridas S."/>
            <person name="Wolfe K.H."/>
            <person name="Lopes M.R."/>
            <person name="Hittinger C.T."/>
            <person name="Goker M."/>
            <person name="Salamov A."/>
            <person name="Wisecaver J."/>
            <person name="Long T.M."/>
            <person name="Aerts A.L."/>
            <person name="Barry K."/>
            <person name="Choi C."/>
            <person name="Clum A."/>
            <person name="Coughlan A.Y."/>
            <person name="Deshpande S."/>
            <person name="Douglass A.P."/>
            <person name="Hanson S.J."/>
            <person name="Klenk H.-P."/>
            <person name="Labutti K."/>
            <person name="Lapidus A."/>
            <person name="Lindquist E."/>
            <person name="Lipzen A."/>
            <person name="Meier-Kolthoff J.P."/>
            <person name="Ohm R.A."/>
            <person name="Otillar R.P."/>
            <person name="Pangilinan J."/>
            <person name="Peng Y."/>
            <person name="Rokas A."/>
            <person name="Rosa C.A."/>
            <person name="Scheuner C."/>
            <person name="Sibirny A.A."/>
            <person name="Slot J.C."/>
            <person name="Stielow J.B."/>
            <person name="Sun H."/>
            <person name="Kurtzman C.P."/>
            <person name="Blackwell M."/>
            <person name="Grigoriev I.V."/>
            <person name="Jeffries T.W."/>
        </authorList>
    </citation>
    <scope>NUCLEOTIDE SEQUENCE [LARGE SCALE GENOMIC DNA]</scope>
    <source>
        <strain evidence="18">NRRL Y-2460</strain>
    </source>
</reference>
<evidence type="ECO:0000256" key="14">
    <source>
        <dbReference type="SAM" id="Phobius"/>
    </source>
</evidence>
<evidence type="ECO:0000313" key="18">
    <source>
        <dbReference type="Proteomes" id="UP000094236"/>
    </source>
</evidence>
<name>A0A1E4TQ74_PACTA</name>
<keyword evidence="6 14" id="KW-0812">Transmembrane</keyword>
<dbReference type="GO" id="GO:0006508">
    <property type="term" value="P:proteolysis"/>
    <property type="evidence" value="ECO:0007669"/>
    <property type="project" value="UniProtKB-KW"/>
</dbReference>
<organism evidence="17 18">
    <name type="scientific">Pachysolen tannophilus NRRL Y-2460</name>
    <dbReference type="NCBI Taxonomy" id="669874"/>
    <lineage>
        <taxon>Eukaryota</taxon>
        <taxon>Fungi</taxon>
        <taxon>Dikarya</taxon>
        <taxon>Ascomycota</taxon>
        <taxon>Saccharomycotina</taxon>
        <taxon>Pichiomycetes</taxon>
        <taxon>Pachysolenaceae</taxon>
        <taxon>Pachysolen</taxon>
    </lineage>
</organism>
<keyword evidence="7" id="KW-0378">Hydrolase</keyword>
<dbReference type="InterPro" id="IPR029058">
    <property type="entry name" value="AB_hydrolase_fold"/>
</dbReference>
<evidence type="ECO:0008006" key="19">
    <source>
        <dbReference type="Google" id="ProtNLM"/>
    </source>
</evidence>
<keyword evidence="10 14" id="KW-1133">Transmembrane helix</keyword>
<feature type="compositionally biased region" description="Low complexity" evidence="13">
    <location>
        <begin position="79"/>
        <end position="92"/>
    </location>
</feature>
<dbReference type="InterPro" id="IPR002471">
    <property type="entry name" value="Pept_S9_AS"/>
</dbReference>
<dbReference type="PANTHER" id="PTHR11731:SF200">
    <property type="entry name" value="DIPEPTIDYL PEPTIDASE 10, ISOFORM B"/>
    <property type="match status" value="1"/>
</dbReference>
<dbReference type="AlphaFoldDB" id="A0A1E4TQ74"/>
<evidence type="ECO:0000313" key="17">
    <source>
        <dbReference type="EMBL" id="ODV93904.1"/>
    </source>
</evidence>
<dbReference type="GO" id="GO:0004177">
    <property type="term" value="F:aminopeptidase activity"/>
    <property type="evidence" value="ECO:0007669"/>
    <property type="project" value="UniProtKB-KW"/>
</dbReference>
<evidence type="ECO:0000259" key="15">
    <source>
        <dbReference type="Pfam" id="PF00326"/>
    </source>
</evidence>
<feature type="transmembrane region" description="Helical" evidence="14">
    <location>
        <begin position="49"/>
        <end position="74"/>
    </location>
</feature>
<evidence type="ECO:0000256" key="5">
    <source>
        <dbReference type="ARBA" id="ARBA00022670"/>
    </source>
</evidence>
<feature type="region of interest" description="Disordered" evidence="13">
    <location>
        <begin position="16"/>
        <end position="39"/>
    </location>
</feature>
<keyword evidence="9" id="KW-0735">Signal-anchor</keyword>
<dbReference type="Proteomes" id="UP000094236">
    <property type="component" value="Unassembled WGS sequence"/>
</dbReference>
<dbReference type="STRING" id="669874.A0A1E4TQ74"/>
<dbReference type="PROSITE" id="PS00708">
    <property type="entry name" value="PRO_ENDOPEP_SER"/>
    <property type="match status" value="1"/>
</dbReference>
<evidence type="ECO:0000259" key="16">
    <source>
        <dbReference type="Pfam" id="PF00930"/>
    </source>
</evidence>
<dbReference type="PANTHER" id="PTHR11731">
    <property type="entry name" value="PROTEASE FAMILY S9B,C DIPEPTIDYL-PEPTIDASE IV-RELATED"/>
    <property type="match status" value="1"/>
</dbReference>
<dbReference type="GO" id="GO:0004252">
    <property type="term" value="F:serine-type endopeptidase activity"/>
    <property type="evidence" value="ECO:0007669"/>
    <property type="project" value="InterPro"/>
</dbReference>
<comment type="similarity">
    <text evidence="2">Belongs to the peptidase S9B family.</text>
</comment>
<proteinExistence type="inferred from homology"/>
<keyword evidence="8" id="KW-0720">Serine protease</keyword>
<evidence type="ECO:0000256" key="8">
    <source>
        <dbReference type="ARBA" id="ARBA00022825"/>
    </source>
</evidence>
<keyword evidence="3" id="KW-0031">Aminopeptidase</keyword>
<gene>
    <name evidence="17" type="ORF">PACTADRAFT_51655</name>
</gene>
<accession>A0A1E4TQ74</accession>
<dbReference type="InterPro" id="IPR050278">
    <property type="entry name" value="Serine_Prot_S9B/DPPIV"/>
</dbReference>
<evidence type="ECO:0000256" key="11">
    <source>
        <dbReference type="ARBA" id="ARBA00023136"/>
    </source>
</evidence>
<keyword evidence="18" id="KW-1185">Reference proteome</keyword>
<dbReference type="Gene3D" id="3.40.50.1820">
    <property type="entry name" value="alpha/beta hydrolase"/>
    <property type="match status" value="1"/>
</dbReference>
<evidence type="ECO:0000256" key="9">
    <source>
        <dbReference type="ARBA" id="ARBA00022968"/>
    </source>
</evidence>
<keyword evidence="4" id="KW-0926">Vacuole</keyword>
<evidence type="ECO:0000256" key="2">
    <source>
        <dbReference type="ARBA" id="ARBA00006150"/>
    </source>
</evidence>
<dbReference type="FunFam" id="3.40.50.1820:FF:000003">
    <property type="entry name" value="Dipeptidyl peptidase 4"/>
    <property type="match status" value="1"/>
</dbReference>
<dbReference type="InterPro" id="IPR001375">
    <property type="entry name" value="Peptidase_S9_cat"/>
</dbReference>
<protein>
    <recommendedName>
        <fullName evidence="19">Dipeptidyl-peptidase IV</fullName>
    </recommendedName>
</protein>
<dbReference type="SUPFAM" id="SSF82171">
    <property type="entry name" value="DPP6 N-terminal domain-like"/>
    <property type="match status" value="1"/>
</dbReference>
<evidence type="ECO:0000256" key="6">
    <source>
        <dbReference type="ARBA" id="ARBA00022692"/>
    </source>
</evidence>
<evidence type="ECO:0000256" key="10">
    <source>
        <dbReference type="ARBA" id="ARBA00022989"/>
    </source>
</evidence>
<evidence type="ECO:0000256" key="4">
    <source>
        <dbReference type="ARBA" id="ARBA00022554"/>
    </source>
</evidence>
<evidence type="ECO:0000256" key="13">
    <source>
        <dbReference type="SAM" id="MobiDB-lite"/>
    </source>
</evidence>
<feature type="domain" description="Peptidase S9 prolyl oligopeptidase catalytic" evidence="15">
    <location>
        <begin position="679"/>
        <end position="879"/>
    </location>
</feature>
<feature type="domain" description="Dipeptidylpeptidase IV N-terminal" evidence="16">
    <location>
        <begin position="211"/>
        <end position="589"/>
    </location>
</feature>
<dbReference type="InterPro" id="IPR002469">
    <property type="entry name" value="Peptidase_S9B_N"/>
</dbReference>
<feature type="compositionally biased region" description="Basic and acidic residues" evidence="13">
    <location>
        <begin position="25"/>
        <end position="35"/>
    </location>
</feature>
<evidence type="ECO:0000256" key="3">
    <source>
        <dbReference type="ARBA" id="ARBA00022438"/>
    </source>
</evidence>
<evidence type="ECO:0000256" key="7">
    <source>
        <dbReference type="ARBA" id="ARBA00022801"/>
    </source>
</evidence>
<evidence type="ECO:0000256" key="1">
    <source>
        <dbReference type="ARBA" id="ARBA00004576"/>
    </source>
</evidence>
<sequence length="888" mass="100829">MSSYYRTLSPVVALNSTGGDDENLVEEKSKRRDGEELSNGVGKDVHKRFFSIGLLLCALIYGSAFLVSGVNQLYYNSQKSSSSSGGKTTTTTASNNDDAHVGPFLVPKALPLTEGGGEGGKNDQQALLLSQKIPLSFDLVRNDTFKPEFHSIQWIKSPDSFIHDKGTYVVDNNNTFTIKSISDKQFSSVLFSGSVVSYGNVDYKVEDIIASPDLNYALIITDKKRNWRHSFFANYFVYNVEEKSLKPLYEDDLNSKISLAQWSPLSNTISFVLKNNVYLYNVTSATANQITFDGNEEIFYGKPDWVYEEEVFESDSAMWWSPNGEYLAILRSNDTLVPEFPIPYFVQNDENDGKIQSYPVLKKIKYPKAGYPNPVVDILIYGTNSKELMKLGGNDVFYNDKDIKNDDRLITEVFWVGDYKVFTKITNRESDLMKMFLINTKSMSSTVSRSELANEDGGWFEITDNTFFVPKDLSKNRLDDGYIDTIVVDGFNHLAYFSPPESAIPKTILTNGSWEVVDAPSAFDYEKNIVYFISTEKSPVDRHLYAINLLDPSIKKNITNVEEEAWFSVSFSSGSRYVLLDYNGPNVPYQKLIDLHDDSIEIVEDNNKLKQTLEKYDLPQIRYGQINLQQENDDEPIIANYKETLPLNFDASKKYPLLFFVYGGPNSQLITKVFATSFSSIVAAELDAVVVTVDGRGTPFMGRRFRSIVRDKLGYYESIDQISAAKIWTSKDYIDSEKVAIWGWSYGGFMTLKTLETDAGEFFKYGMSVAPVTNWNFYDSIYTERYMHTPSNNPEGYLQSSIRNVTNIAKAKRFLVMHGTGDDNVHFQNFLKVVDLFDINKVENYDIMVFPDSDHSISWHNGNIIVYDKLLNWLRSAFRGDFDRSGVI</sequence>
<feature type="region of interest" description="Disordered" evidence="13">
    <location>
        <begin position="78"/>
        <end position="98"/>
    </location>
</feature>
<dbReference type="SUPFAM" id="SSF53474">
    <property type="entry name" value="alpha/beta-Hydrolases"/>
    <property type="match status" value="1"/>
</dbReference>
<keyword evidence="5" id="KW-0645">Protease</keyword>
<dbReference type="Pfam" id="PF00930">
    <property type="entry name" value="DPPIV_N"/>
    <property type="match status" value="1"/>
</dbReference>
<keyword evidence="11 14" id="KW-0472">Membrane</keyword>
<dbReference type="GO" id="GO:0005886">
    <property type="term" value="C:plasma membrane"/>
    <property type="evidence" value="ECO:0007669"/>
    <property type="project" value="TreeGrafter"/>
</dbReference>
<dbReference type="GO" id="GO:0008239">
    <property type="term" value="F:dipeptidyl-peptidase activity"/>
    <property type="evidence" value="ECO:0007669"/>
    <property type="project" value="EnsemblFungi"/>
</dbReference>
<comment type="subcellular location">
    <subcellularLocation>
        <location evidence="1">Vacuole membrane</location>
        <topology evidence="1">Single-pass type II membrane protein</topology>
    </subcellularLocation>
</comment>
<evidence type="ECO:0000256" key="12">
    <source>
        <dbReference type="ARBA" id="ARBA00023180"/>
    </source>
</evidence>
<keyword evidence="12" id="KW-0325">Glycoprotein</keyword>
<dbReference type="Pfam" id="PF00326">
    <property type="entry name" value="Peptidase_S9"/>
    <property type="match status" value="1"/>
</dbReference>
<dbReference type="Gene3D" id="2.140.10.30">
    <property type="entry name" value="Dipeptidylpeptidase IV, N-terminal domain"/>
    <property type="match status" value="1"/>
</dbReference>